<protein>
    <submittedName>
        <fullName evidence="1">Uncharacterized protein</fullName>
    </submittedName>
</protein>
<organism evidence="1 2">
    <name type="scientific">Scylla paramamosain</name>
    <name type="common">Mud crab</name>
    <dbReference type="NCBI Taxonomy" id="85552"/>
    <lineage>
        <taxon>Eukaryota</taxon>
        <taxon>Metazoa</taxon>
        <taxon>Ecdysozoa</taxon>
        <taxon>Arthropoda</taxon>
        <taxon>Crustacea</taxon>
        <taxon>Multicrustacea</taxon>
        <taxon>Malacostraca</taxon>
        <taxon>Eumalacostraca</taxon>
        <taxon>Eucarida</taxon>
        <taxon>Decapoda</taxon>
        <taxon>Pleocyemata</taxon>
        <taxon>Brachyura</taxon>
        <taxon>Eubrachyura</taxon>
        <taxon>Portunoidea</taxon>
        <taxon>Portunidae</taxon>
        <taxon>Portuninae</taxon>
        <taxon>Scylla</taxon>
    </lineage>
</organism>
<keyword evidence="2" id="KW-1185">Reference proteome</keyword>
<dbReference type="Proteomes" id="UP001487740">
    <property type="component" value="Unassembled WGS sequence"/>
</dbReference>
<evidence type="ECO:0000313" key="2">
    <source>
        <dbReference type="Proteomes" id="UP001487740"/>
    </source>
</evidence>
<proteinExistence type="predicted"/>
<dbReference type="AlphaFoldDB" id="A0AAW0TI06"/>
<comment type="caution">
    <text evidence="1">The sequence shown here is derived from an EMBL/GenBank/DDBJ whole genome shotgun (WGS) entry which is preliminary data.</text>
</comment>
<dbReference type="EMBL" id="JARAKH010000031">
    <property type="protein sequence ID" value="KAK8386057.1"/>
    <property type="molecule type" value="Genomic_DNA"/>
</dbReference>
<sequence length="68" mass="7466">MGGASPGDLELLASDKLLGVVSVFPPSVGRWLLRSTQTFSWRLTAHGEHRCYVTITAIKKTGLHMRLT</sequence>
<evidence type="ECO:0000313" key="1">
    <source>
        <dbReference type="EMBL" id="KAK8386057.1"/>
    </source>
</evidence>
<name>A0AAW0TI06_SCYPA</name>
<accession>A0AAW0TI06</accession>
<reference evidence="1 2" key="1">
    <citation type="submission" date="2023-03" db="EMBL/GenBank/DDBJ databases">
        <title>High-quality genome of Scylla paramamosain provides insights in environmental adaptation.</title>
        <authorList>
            <person name="Zhang L."/>
        </authorList>
    </citation>
    <scope>NUCLEOTIDE SEQUENCE [LARGE SCALE GENOMIC DNA]</scope>
    <source>
        <strain evidence="1">LZ_2023a</strain>
        <tissue evidence="1">Muscle</tissue>
    </source>
</reference>
<gene>
    <name evidence="1" type="ORF">O3P69_010644</name>
</gene>